<comment type="caution">
    <text evidence="1">The sequence shown here is derived from an EMBL/GenBank/DDBJ whole genome shotgun (WGS) entry which is preliminary data.</text>
</comment>
<dbReference type="Proteomes" id="UP000221860">
    <property type="component" value="Unassembled WGS sequence"/>
</dbReference>
<evidence type="ECO:0000313" key="2">
    <source>
        <dbReference type="Proteomes" id="UP000221860"/>
    </source>
</evidence>
<reference evidence="1 2" key="1">
    <citation type="submission" date="2017-08" db="EMBL/GenBank/DDBJ databases">
        <title>Draft Genome Sequence of Loktanella cinnabarina Strain XM1, Isolated from Coastal Surface Water.</title>
        <authorList>
            <person name="Ma R."/>
            <person name="Wang J."/>
            <person name="Wang Q."/>
            <person name="Ma Z."/>
            <person name="Li J."/>
            <person name="Chen L."/>
        </authorList>
    </citation>
    <scope>NUCLEOTIDE SEQUENCE [LARGE SCALE GENOMIC DNA]</scope>
    <source>
        <strain evidence="1 2">XM1</strain>
    </source>
</reference>
<gene>
    <name evidence="1" type="ORF">CJ301_14485</name>
</gene>
<protein>
    <submittedName>
        <fullName evidence="1">Uncharacterized protein</fullName>
    </submittedName>
</protein>
<keyword evidence="2" id="KW-1185">Reference proteome</keyword>
<accession>A0A2G1MDG6</accession>
<name>A0A2G1MDG6_9RHOB</name>
<dbReference type="EMBL" id="NQWH01000025">
    <property type="protein sequence ID" value="PHP26803.1"/>
    <property type="molecule type" value="Genomic_DNA"/>
</dbReference>
<organism evidence="1 2">
    <name type="scientific">Limimaricola cinnabarinus</name>
    <dbReference type="NCBI Taxonomy" id="1125964"/>
    <lineage>
        <taxon>Bacteria</taxon>
        <taxon>Pseudomonadati</taxon>
        <taxon>Pseudomonadota</taxon>
        <taxon>Alphaproteobacteria</taxon>
        <taxon>Rhodobacterales</taxon>
        <taxon>Paracoccaceae</taxon>
        <taxon>Limimaricola</taxon>
    </lineage>
</organism>
<proteinExistence type="predicted"/>
<dbReference type="AlphaFoldDB" id="A0A2G1MDG6"/>
<evidence type="ECO:0000313" key="1">
    <source>
        <dbReference type="EMBL" id="PHP26803.1"/>
    </source>
</evidence>
<sequence>MRLRQLGHALRRKQGRLLRIEHRPDGAVIAVVQWSGRGDGGEIESHVLGQRIERPPADTAPDQNEFDIPFGG</sequence>
<dbReference type="RefSeq" id="WP_099278096.1">
    <property type="nucleotide sequence ID" value="NZ_KZ304968.1"/>
</dbReference>